<dbReference type="SUPFAM" id="SSF159133">
    <property type="entry name" value="EutN/CcmL-like"/>
    <property type="match status" value="1"/>
</dbReference>
<dbReference type="OrthoDB" id="278421at2"/>
<reference evidence="3 4" key="1">
    <citation type="submission" date="2019-02" db="EMBL/GenBank/DDBJ databases">
        <title>Deep-cultivation of Planctomycetes and their phenomic and genomic characterization uncovers novel biology.</title>
        <authorList>
            <person name="Wiegand S."/>
            <person name="Jogler M."/>
            <person name="Boedeker C."/>
            <person name="Pinto D."/>
            <person name="Vollmers J."/>
            <person name="Rivas-Marin E."/>
            <person name="Kohn T."/>
            <person name="Peeters S.H."/>
            <person name="Heuer A."/>
            <person name="Rast P."/>
            <person name="Oberbeckmann S."/>
            <person name="Bunk B."/>
            <person name="Jeske O."/>
            <person name="Meyerdierks A."/>
            <person name="Storesund J.E."/>
            <person name="Kallscheuer N."/>
            <person name="Luecker S."/>
            <person name="Lage O.M."/>
            <person name="Pohl T."/>
            <person name="Merkel B.J."/>
            <person name="Hornburger P."/>
            <person name="Mueller R.-W."/>
            <person name="Bruemmer F."/>
            <person name="Labrenz M."/>
            <person name="Spormann A.M."/>
            <person name="Op den Camp H."/>
            <person name="Overmann J."/>
            <person name="Amann R."/>
            <person name="Jetten M.S.M."/>
            <person name="Mascher T."/>
            <person name="Medema M.H."/>
            <person name="Devos D.P."/>
            <person name="Kaster A.-K."/>
            <person name="Ovreas L."/>
            <person name="Rohde M."/>
            <person name="Galperin M.Y."/>
            <person name="Jogler C."/>
        </authorList>
    </citation>
    <scope>NUCLEOTIDE SEQUENCE [LARGE SCALE GENOMIC DNA]</scope>
    <source>
        <strain evidence="3 4">EC9</strain>
    </source>
</reference>
<dbReference type="AlphaFoldDB" id="A0A517M3P3"/>
<name>A0A517M3P3_9BACT</name>
<dbReference type="Pfam" id="PF03319">
    <property type="entry name" value="EutN_CcmL"/>
    <property type="match status" value="1"/>
</dbReference>
<dbReference type="GO" id="GO:0031469">
    <property type="term" value="C:bacterial microcompartment"/>
    <property type="evidence" value="ECO:0007669"/>
    <property type="project" value="UniProtKB-SubCell"/>
</dbReference>
<keyword evidence="4" id="KW-1185">Reference proteome</keyword>
<gene>
    <name evidence="3" type="primary">eutN</name>
    <name evidence="3" type="ORF">EC9_36740</name>
</gene>
<dbReference type="KEGG" id="ruv:EC9_36740"/>
<dbReference type="PROSITE" id="PS51932">
    <property type="entry name" value="BMV"/>
    <property type="match status" value="1"/>
</dbReference>
<dbReference type="RefSeq" id="WP_145098582.1">
    <property type="nucleotide sequence ID" value="NZ_CP036261.1"/>
</dbReference>
<accession>A0A517M3P3</accession>
<dbReference type="Proteomes" id="UP000319557">
    <property type="component" value="Chromosome"/>
</dbReference>
<evidence type="ECO:0000313" key="4">
    <source>
        <dbReference type="Proteomes" id="UP000319557"/>
    </source>
</evidence>
<evidence type="ECO:0000313" key="3">
    <source>
        <dbReference type="EMBL" id="QDS89474.1"/>
    </source>
</evidence>
<keyword evidence="2" id="KW-1283">Bacterial microcompartment</keyword>
<comment type="subcellular location">
    <subcellularLocation>
        <location evidence="1">Bacterial microcompartment</location>
    </subcellularLocation>
</comment>
<dbReference type="InterPro" id="IPR036677">
    <property type="entry name" value="EutN_CcmL_sf"/>
</dbReference>
<dbReference type="InterPro" id="IPR004992">
    <property type="entry name" value="EutN_CcmL"/>
</dbReference>
<protein>
    <submittedName>
        <fullName evidence="3">Ethanolamine utilization protein EutN</fullName>
    </submittedName>
</protein>
<dbReference type="EMBL" id="CP036261">
    <property type="protein sequence ID" value="QDS89474.1"/>
    <property type="molecule type" value="Genomic_DNA"/>
</dbReference>
<dbReference type="PANTHER" id="PTHR36539">
    <property type="entry name" value="ETHANOLAMINE UTILIZATION PROTEIN EUTN"/>
    <property type="match status" value="1"/>
</dbReference>
<evidence type="ECO:0000256" key="1">
    <source>
        <dbReference type="ARBA" id="ARBA00024322"/>
    </source>
</evidence>
<sequence length="87" mass="9272">MQTAKVLGTTRATIKHASFVGQKLLIVQPLMADGSADGPPLLTLDGWGASRGDTVLLTSDSSCMEDLIGKDKNTPARWTTMGIIDQR</sequence>
<evidence type="ECO:0000256" key="2">
    <source>
        <dbReference type="ARBA" id="ARBA00024446"/>
    </source>
</evidence>
<dbReference type="PANTHER" id="PTHR36539:SF2">
    <property type="entry name" value="ETHANOLAMINE UTILIZATION PROTEIN"/>
    <property type="match status" value="1"/>
</dbReference>
<organism evidence="3 4">
    <name type="scientific">Rosistilla ulvae</name>
    <dbReference type="NCBI Taxonomy" id="1930277"/>
    <lineage>
        <taxon>Bacteria</taxon>
        <taxon>Pseudomonadati</taxon>
        <taxon>Planctomycetota</taxon>
        <taxon>Planctomycetia</taxon>
        <taxon>Pirellulales</taxon>
        <taxon>Pirellulaceae</taxon>
        <taxon>Rosistilla</taxon>
    </lineage>
</organism>
<proteinExistence type="predicted"/>
<dbReference type="CDD" id="cd01614">
    <property type="entry name" value="EutN_CcmL"/>
    <property type="match status" value="1"/>
</dbReference>
<dbReference type="Gene3D" id="2.40.50.220">
    <property type="entry name" value="EutN/Ccml"/>
    <property type="match status" value="1"/>
</dbReference>